<accession>A0A5B1M0K4</accession>
<gene>
    <name evidence="2" type="ORF">F0U47_13755</name>
</gene>
<dbReference type="Proteomes" id="UP000324351">
    <property type="component" value="Unassembled WGS sequence"/>
</dbReference>
<sequence length="154" mass="16996">MSDRLKPLGAYVEPFVAAVLVREGSRLLRELEAYGQNMVVAGRERRGHEVLDSVGRLRESAQQYKAAYGGRRPAATSDAGNAEVPTGGDGTSSEPFSLVVREAAEMLGRSERQVTNMCRKPDGGLSAVFRGGRWFIDELSVIEELRRRKERADE</sequence>
<keyword evidence="3" id="KW-1185">Reference proteome</keyword>
<dbReference type="AlphaFoldDB" id="A0A5B1M0K4"/>
<feature type="region of interest" description="Disordered" evidence="1">
    <location>
        <begin position="65"/>
        <end position="94"/>
    </location>
</feature>
<reference evidence="2 3" key="1">
    <citation type="submission" date="2019-09" db="EMBL/GenBank/DDBJ databases">
        <title>Nocardioides panacisoli sp. nov., isolated from the soil of a ginseng field.</title>
        <authorList>
            <person name="Cho C."/>
        </authorList>
    </citation>
    <scope>NUCLEOTIDE SEQUENCE [LARGE SCALE GENOMIC DNA]</scope>
    <source>
        <strain evidence="2 3">BN140041</strain>
    </source>
</reference>
<evidence type="ECO:0000313" key="2">
    <source>
        <dbReference type="EMBL" id="KAA1426463.1"/>
    </source>
</evidence>
<dbReference type="EMBL" id="VUJW01000008">
    <property type="protein sequence ID" value="KAA1426463.1"/>
    <property type="molecule type" value="Genomic_DNA"/>
</dbReference>
<evidence type="ECO:0000313" key="3">
    <source>
        <dbReference type="Proteomes" id="UP000324351"/>
    </source>
</evidence>
<reference evidence="2 3" key="2">
    <citation type="submission" date="2019-09" db="EMBL/GenBank/DDBJ databases">
        <authorList>
            <person name="Jin C."/>
        </authorList>
    </citation>
    <scope>NUCLEOTIDE SEQUENCE [LARGE SCALE GENOMIC DNA]</scope>
    <source>
        <strain evidence="2 3">BN140041</strain>
    </source>
</reference>
<comment type="caution">
    <text evidence="2">The sequence shown here is derived from an EMBL/GenBank/DDBJ whole genome shotgun (WGS) entry which is preliminary data.</text>
</comment>
<evidence type="ECO:0000256" key="1">
    <source>
        <dbReference type="SAM" id="MobiDB-lite"/>
    </source>
</evidence>
<proteinExistence type="predicted"/>
<organism evidence="2 3">
    <name type="scientific">Nocardioides antri</name>
    <dbReference type="NCBI Taxonomy" id="2607659"/>
    <lineage>
        <taxon>Bacteria</taxon>
        <taxon>Bacillati</taxon>
        <taxon>Actinomycetota</taxon>
        <taxon>Actinomycetes</taxon>
        <taxon>Propionibacteriales</taxon>
        <taxon>Nocardioidaceae</taxon>
        <taxon>Nocardioides</taxon>
    </lineage>
</organism>
<protein>
    <submittedName>
        <fullName evidence="2">Helix-turn-helix domain-containing protein</fullName>
    </submittedName>
</protein>
<name>A0A5B1M0K4_9ACTN</name>
<dbReference type="RefSeq" id="WP_149751045.1">
    <property type="nucleotide sequence ID" value="NZ_VUJW01000008.1"/>
</dbReference>